<reference evidence="3" key="2">
    <citation type="submission" date="2010-01" db="EMBL/GenBank/DDBJ databases">
        <title>The complete genome of Conexibacter woesei DSM 14684.</title>
        <authorList>
            <consortium name="US DOE Joint Genome Institute (JGI-PGF)"/>
            <person name="Lucas S."/>
            <person name="Copeland A."/>
            <person name="Lapidus A."/>
            <person name="Glavina del Rio T."/>
            <person name="Dalin E."/>
            <person name="Tice H."/>
            <person name="Bruce D."/>
            <person name="Goodwin L."/>
            <person name="Pitluck S."/>
            <person name="Kyrpides N."/>
            <person name="Mavromatis K."/>
            <person name="Ivanova N."/>
            <person name="Mikhailova N."/>
            <person name="Chertkov O."/>
            <person name="Brettin T."/>
            <person name="Detter J.C."/>
            <person name="Han C."/>
            <person name="Larimer F."/>
            <person name="Land M."/>
            <person name="Hauser L."/>
            <person name="Markowitz V."/>
            <person name="Cheng J.-F."/>
            <person name="Hugenholtz P."/>
            <person name="Woyke T."/>
            <person name="Wu D."/>
            <person name="Pukall R."/>
            <person name="Steenblock K."/>
            <person name="Schneider S."/>
            <person name="Klenk H.-P."/>
            <person name="Eisen J.A."/>
        </authorList>
    </citation>
    <scope>NUCLEOTIDE SEQUENCE [LARGE SCALE GENOMIC DNA]</scope>
    <source>
        <strain evidence="3">DSM 14684 / CIP 108061 / JCM 11494 / NBRC 100937 / ID131577</strain>
    </source>
</reference>
<evidence type="ECO:0000259" key="1">
    <source>
        <dbReference type="Pfam" id="PF13302"/>
    </source>
</evidence>
<dbReference type="PANTHER" id="PTHR43792">
    <property type="entry name" value="GNAT FAMILY, PUTATIVE (AFU_ORTHOLOGUE AFUA_3G00765)-RELATED-RELATED"/>
    <property type="match status" value="1"/>
</dbReference>
<feature type="domain" description="N-acetyltransferase" evidence="1">
    <location>
        <begin position="23"/>
        <end position="156"/>
    </location>
</feature>
<sequence length="184" mass="19603">MADFPSTVTTERLVASRCDVDSELGQYAAVFGDERVGGPMWPAHLGGARTRAQTHDFLNRFDAHWTAHGFGPWTVRERDGGGFVGQVGLGYAIVGGSAEVEVGFVLAHEHWGKGYAAEATRAALEHAPALRGLTSVVAFAMADNARALATLDRCGFAHESDTVIFDLDVRNYRVAVGQRSAGAA</sequence>
<dbReference type="PANTHER" id="PTHR43792:SF1">
    <property type="entry name" value="N-ACETYLTRANSFERASE DOMAIN-CONTAINING PROTEIN"/>
    <property type="match status" value="1"/>
</dbReference>
<protein>
    <submittedName>
        <fullName evidence="2">GCN5-related N-acetyltransferase</fullName>
    </submittedName>
</protein>
<dbReference type="Pfam" id="PF13302">
    <property type="entry name" value="Acetyltransf_3"/>
    <property type="match status" value="1"/>
</dbReference>
<dbReference type="GO" id="GO:0016747">
    <property type="term" value="F:acyltransferase activity, transferring groups other than amino-acyl groups"/>
    <property type="evidence" value="ECO:0007669"/>
    <property type="project" value="InterPro"/>
</dbReference>
<gene>
    <name evidence="2" type="ordered locus">Cwoe_5650</name>
</gene>
<dbReference type="HOGENOM" id="CLU_013985_3_1_11"/>
<name>D3F1M3_CONWI</name>
<dbReference type="InterPro" id="IPR016181">
    <property type="entry name" value="Acyl_CoA_acyltransferase"/>
</dbReference>
<dbReference type="EMBL" id="CP001854">
    <property type="protein sequence ID" value="ADB54054.1"/>
    <property type="molecule type" value="Genomic_DNA"/>
</dbReference>
<dbReference type="OrthoDB" id="3533156at2"/>
<dbReference type="STRING" id="469383.Cwoe_5650"/>
<dbReference type="InterPro" id="IPR051531">
    <property type="entry name" value="N-acetyltransferase"/>
</dbReference>
<dbReference type="KEGG" id="cwo:Cwoe_5650"/>
<keyword evidence="2" id="KW-0808">Transferase</keyword>
<accession>D3F1M3</accession>
<organism evidence="2 3">
    <name type="scientific">Conexibacter woesei (strain DSM 14684 / CCUG 47730 / CIP 108061 / JCM 11494 / NBRC 100937 / ID131577)</name>
    <dbReference type="NCBI Taxonomy" id="469383"/>
    <lineage>
        <taxon>Bacteria</taxon>
        <taxon>Bacillati</taxon>
        <taxon>Actinomycetota</taxon>
        <taxon>Thermoleophilia</taxon>
        <taxon>Solirubrobacterales</taxon>
        <taxon>Conexibacteraceae</taxon>
        <taxon>Conexibacter</taxon>
    </lineage>
</organism>
<dbReference type="InterPro" id="IPR000182">
    <property type="entry name" value="GNAT_dom"/>
</dbReference>
<reference evidence="2 3" key="1">
    <citation type="journal article" date="2010" name="Stand. Genomic Sci.">
        <title>Complete genome sequence of Conexibacter woesei type strain (ID131577).</title>
        <authorList>
            <person name="Pukall R."/>
            <person name="Lapidus A."/>
            <person name="Glavina Del Rio T."/>
            <person name="Copeland A."/>
            <person name="Tice H."/>
            <person name="Cheng J.-F."/>
            <person name="Lucas S."/>
            <person name="Chen F."/>
            <person name="Nolan M."/>
            <person name="Bruce D."/>
            <person name="Goodwin L."/>
            <person name="Pitluck S."/>
            <person name="Mavromatis K."/>
            <person name="Ivanova N."/>
            <person name="Ovchinnikova G."/>
            <person name="Pati A."/>
            <person name="Chen A."/>
            <person name="Palaniappan K."/>
            <person name="Land M."/>
            <person name="Hauser L."/>
            <person name="Chang Y.-J."/>
            <person name="Jeffries C.D."/>
            <person name="Chain P."/>
            <person name="Meincke L."/>
            <person name="Sims D."/>
            <person name="Brettin T."/>
            <person name="Detter J.C."/>
            <person name="Rohde M."/>
            <person name="Goeker M."/>
            <person name="Bristow J."/>
            <person name="Eisen J.A."/>
            <person name="Markowitz V."/>
            <person name="Kyrpides N.C."/>
            <person name="Klenk H.-P."/>
            <person name="Hugenholtz P."/>
        </authorList>
    </citation>
    <scope>NUCLEOTIDE SEQUENCE [LARGE SCALE GENOMIC DNA]</scope>
    <source>
        <strain evidence="3">DSM 14684 / CIP 108061 / JCM 11494 / NBRC 100937 / ID131577</strain>
    </source>
</reference>
<dbReference type="SUPFAM" id="SSF55729">
    <property type="entry name" value="Acyl-CoA N-acyltransferases (Nat)"/>
    <property type="match status" value="1"/>
</dbReference>
<evidence type="ECO:0000313" key="3">
    <source>
        <dbReference type="Proteomes" id="UP000008229"/>
    </source>
</evidence>
<dbReference type="eggNOG" id="COG1670">
    <property type="taxonomic scope" value="Bacteria"/>
</dbReference>
<dbReference type="Gene3D" id="3.40.630.30">
    <property type="match status" value="1"/>
</dbReference>
<proteinExistence type="predicted"/>
<dbReference type="AlphaFoldDB" id="D3F1M3"/>
<dbReference type="RefSeq" id="WP_012937105.1">
    <property type="nucleotide sequence ID" value="NC_013739.1"/>
</dbReference>
<evidence type="ECO:0000313" key="2">
    <source>
        <dbReference type="EMBL" id="ADB54054.1"/>
    </source>
</evidence>
<dbReference type="Proteomes" id="UP000008229">
    <property type="component" value="Chromosome"/>
</dbReference>
<keyword evidence="3" id="KW-1185">Reference proteome</keyword>